<dbReference type="SUPFAM" id="SSF50998">
    <property type="entry name" value="Quinoprotein alcohol dehydrogenase-like"/>
    <property type="match status" value="1"/>
</dbReference>
<dbReference type="AlphaFoldDB" id="A0AA37SZG1"/>
<dbReference type="InterPro" id="IPR000160">
    <property type="entry name" value="GGDEF_dom"/>
</dbReference>
<evidence type="ECO:0000313" key="5">
    <source>
        <dbReference type="EMBL" id="GLR72276.1"/>
    </source>
</evidence>
<keyword evidence="3" id="KW-1133">Transmembrane helix</keyword>
<keyword evidence="6" id="KW-1185">Reference proteome</keyword>
<dbReference type="CDD" id="cd01949">
    <property type="entry name" value="GGDEF"/>
    <property type="match status" value="1"/>
</dbReference>
<dbReference type="SMART" id="SM00267">
    <property type="entry name" value="GGDEF"/>
    <property type="match status" value="1"/>
</dbReference>
<dbReference type="InterPro" id="IPR029787">
    <property type="entry name" value="Nucleotide_cyclase"/>
</dbReference>
<keyword evidence="3" id="KW-0472">Membrane</keyword>
<reference evidence="5" key="2">
    <citation type="submission" date="2023-01" db="EMBL/GenBank/DDBJ databases">
        <title>Draft genome sequence of Agaribacter marinus strain NBRC 110023.</title>
        <authorList>
            <person name="Sun Q."/>
            <person name="Mori K."/>
        </authorList>
    </citation>
    <scope>NUCLEOTIDE SEQUENCE</scope>
    <source>
        <strain evidence="5">NBRC 110023</strain>
    </source>
</reference>
<sequence length="1047" mass="117201">MEDGLSSDSITDIFQDDKGFLWLATQDGLNRYDGNSLKHYLYSPKDSNTLSAPWINSVIEDQNGLIWVGTDNGLNIIDPVSDTVQRIFASKGTASLSANRVGDLYLDASNTIWMLADGILNKYSSDKQKVTHQKFYAQSGEQLKIKAFQALSDWQFLLGTENKGLYLYSPQSDAFTPLRGHFIKNAEIVSVAVSTLYISSNNTLWVGTASSGLFKVDMKDLLSDKVAATIAHIPASGDTHIKELIEDQDNTLWAATNSGLAYSNQAHDLNFIRRNPRDSDSLVSDEVNTIFIDESGIFWVGTFSGISKWNTFSKYFTNIDADGIQGVSLSGADVTGIDIINHDKILVSNLKGLDLVTISTGKVENIPVQLSQQQGLAEAEVMSVKYRHENEIWVGYRNKGVSKFNPKTLEFNHYEYKRDDTSSIGAAGIPYILRLANIQKDMWFTTFGGGISLYNESDNAFISYARNEDDQYTLSSNRVISAYESSEDLIWLGTLDDGINIFNPRTKSNYRVNGLLDTQYKIKEIIRGFTEDGEGNMWVATNGRGLLYISAETLQAGRFDYQMLVREDGLPSNSIAGIEYAADGYIWASTYKGLVKVNPKTFEMKVFTTAHGLKDNNFNSMSHTQLPDGRLVFGSTSGISIFDPKQLAKEQRHFPIEITQFHKLNTVYNPAVIKNSLDEIVVQHDDYLVGFEFAGLDYVSPDDNKFKYRLIGFDPDWVDASEGNKAVYTNLPSGDYTFQVIGANSDGHWNEEGASIKLVVKPPIWLSFWAYIVYFFMFMLVILVAARMLRLRNEREKRYLEKLENDVSERTQELQRLNTELLNASVTDQLTGLHNRRYLNNVLPGVAKEALQKFTAVIAGMDEQSLGDSQVVAPRIFFLMFDMDGFKPVNDTYGHDVGDKVIEQVADLLKDVCRVNDIVVRWGGDEFLIVGHVNQAKEATQLAERVRSVIASHEFDLGISQPIHLSSSIGFSLYPFSQFSPEALTWDHVHILADNALYESKGNGRNTWTGILPKNELLPYSALNQITANVEAAIQQGFVELVSHKKS</sequence>
<feature type="domain" description="GGDEF" evidence="4">
    <location>
        <begin position="874"/>
        <end position="1013"/>
    </location>
</feature>
<reference evidence="5" key="1">
    <citation type="journal article" date="2014" name="Int. J. Syst. Evol. Microbiol.">
        <title>Complete genome sequence of Corynebacterium casei LMG S-19264T (=DSM 44701T), isolated from a smear-ripened cheese.</title>
        <authorList>
            <consortium name="US DOE Joint Genome Institute (JGI-PGF)"/>
            <person name="Walter F."/>
            <person name="Albersmeier A."/>
            <person name="Kalinowski J."/>
            <person name="Ruckert C."/>
        </authorList>
    </citation>
    <scope>NUCLEOTIDE SEQUENCE</scope>
    <source>
        <strain evidence="5">NBRC 110023</strain>
    </source>
</reference>
<keyword evidence="1" id="KW-0597">Phosphoprotein</keyword>
<comment type="caution">
    <text evidence="5">The sequence shown here is derived from an EMBL/GenBank/DDBJ whole genome shotgun (WGS) entry which is preliminary data.</text>
</comment>
<dbReference type="InterPro" id="IPR011123">
    <property type="entry name" value="Y_Y_Y"/>
</dbReference>
<feature type="transmembrane region" description="Helical" evidence="3">
    <location>
        <begin position="768"/>
        <end position="789"/>
    </location>
</feature>
<dbReference type="Gene3D" id="2.130.10.10">
    <property type="entry name" value="YVTN repeat-like/Quinoprotein amine dehydrogenase"/>
    <property type="match status" value="2"/>
</dbReference>
<dbReference type="InterPro" id="IPR011110">
    <property type="entry name" value="Reg_prop"/>
</dbReference>
<keyword evidence="2" id="KW-0175">Coiled coil</keyword>
<dbReference type="Gene3D" id="2.60.40.10">
    <property type="entry name" value="Immunoglobulins"/>
    <property type="match status" value="1"/>
</dbReference>
<dbReference type="NCBIfam" id="TIGR00254">
    <property type="entry name" value="GGDEF"/>
    <property type="match status" value="1"/>
</dbReference>
<dbReference type="GO" id="GO:0000155">
    <property type="term" value="F:phosphorelay sensor kinase activity"/>
    <property type="evidence" value="ECO:0007669"/>
    <property type="project" value="TreeGrafter"/>
</dbReference>
<dbReference type="PANTHER" id="PTHR43547:SF2">
    <property type="entry name" value="HYBRID SIGNAL TRANSDUCTION HISTIDINE KINASE C"/>
    <property type="match status" value="1"/>
</dbReference>
<dbReference type="InterPro" id="IPR015943">
    <property type="entry name" value="WD40/YVTN_repeat-like_dom_sf"/>
</dbReference>
<protein>
    <recommendedName>
        <fullName evidence="4">GGDEF domain-containing protein</fullName>
    </recommendedName>
</protein>
<dbReference type="PANTHER" id="PTHR43547">
    <property type="entry name" value="TWO-COMPONENT HISTIDINE KINASE"/>
    <property type="match status" value="1"/>
</dbReference>
<dbReference type="InterPro" id="IPR043128">
    <property type="entry name" value="Rev_trsase/Diguanyl_cyclase"/>
</dbReference>
<organism evidence="5 6">
    <name type="scientific">Agaribacter marinus</name>
    <dbReference type="NCBI Taxonomy" id="1431249"/>
    <lineage>
        <taxon>Bacteria</taxon>
        <taxon>Pseudomonadati</taxon>
        <taxon>Pseudomonadota</taxon>
        <taxon>Gammaproteobacteria</taxon>
        <taxon>Alteromonadales</taxon>
        <taxon>Alteromonadaceae</taxon>
        <taxon>Agaribacter</taxon>
    </lineage>
</organism>
<evidence type="ECO:0000256" key="2">
    <source>
        <dbReference type="SAM" id="Coils"/>
    </source>
</evidence>
<evidence type="ECO:0000259" key="4">
    <source>
        <dbReference type="PROSITE" id="PS50887"/>
    </source>
</evidence>
<dbReference type="Pfam" id="PF07494">
    <property type="entry name" value="Reg_prop"/>
    <property type="match status" value="2"/>
</dbReference>
<dbReference type="Pfam" id="PF00990">
    <property type="entry name" value="GGDEF"/>
    <property type="match status" value="1"/>
</dbReference>
<dbReference type="PROSITE" id="PS50887">
    <property type="entry name" value="GGDEF"/>
    <property type="match status" value="1"/>
</dbReference>
<dbReference type="InterPro" id="IPR011047">
    <property type="entry name" value="Quinoprotein_ADH-like_sf"/>
</dbReference>
<dbReference type="InterPro" id="IPR013783">
    <property type="entry name" value="Ig-like_fold"/>
</dbReference>
<accession>A0AA37SZG1</accession>
<evidence type="ECO:0000256" key="1">
    <source>
        <dbReference type="ARBA" id="ARBA00022553"/>
    </source>
</evidence>
<evidence type="ECO:0000256" key="3">
    <source>
        <dbReference type="SAM" id="Phobius"/>
    </source>
</evidence>
<gene>
    <name evidence="5" type="ORF">GCM10007852_31840</name>
</gene>
<dbReference type="Gene3D" id="3.30.70.270">
    <property type="match status" value="1"/>
</dbReference>
<name>A0AA37SZG1_9ALTE</name>
<dbReference type="SUPFAM" id="SSF63829">
    <property type="entry name" value="Calcium-dependent phosphotriesterase"/>
    <property type="match status" value="2"/>
</dbReference>
<dbReference type="Pfam" id="PF07495">
    <property type="entry name" value="Y_Y_Y"/>
    <property type="match status" value="1"/>
</dbReference>
<dbReference type="SUPFAM" id="SSF55073">
    <property type="entry name" value="Nucleotide cyclase"/>
    <property type="match status" value="1"/>
</dbReference>
<feature type="coiled-coil region" evidence="2">
    <location>
        <begin position="786"/>
        <end position="820"/>
    </location>
</feature>
<keyword evidence="3" id="KW-0812">Transmembrane</keyword>
<proteinExistence type="predicted"/>
<dbReference type="EMBL" id="BSOT01000009">
    <property type="protein sequence ID" value="GLR72276.1"/>
    <property type="molecule type" value="Genomic_DNA"/>
</dbReference>
<dbReference type="Proteomes" id="UP001156601">
    <property type="component" value="Unassembled WGS sequence"/>
</dbReference>
<evidence type="ECO:0000313" key="6">
    <source>
        <dbReference type="Proteomes" id="UP001156601"/>
    </source>
</evidence>